<organism evidence="5 6">
    <name type="scientific">Monosporascus ibericus</name>
    <dbReference type="NCBI Taxonomy" id="155417"/>
    <lineage>
        <taxon>Eukaryota</taxon>
        <taxon>Fungi</taxon>
        <taxon>Dikarya</taxon>
        <taxon>Ascomycota</taxon>
        <taxon>Pezizomycotina</taxon>
        <taxon>Sordariomycetes</taxon>
        <taxon>Xylariomycetidae</taxon>
        <taxon>Xylariales</taxon>
        <taxon>Xylariales incertae sedis</taxon>
        <taxon>Monosporascus</taxon>
    </lineage>
</organism>
<evidence type="ECO:0000256" key="4">
    <source>
        <dbReference type="SAM" id="MobiDB-lite"/>
    </source>
</evidence>
<dbReference type="PROSITE" id="PS50297">
    <property type="entry name" value="ANK_REP_REGION"/>
    <property type="match status" value="4"/>
</dbReference>
<evidence type="ECO:0000256" key="3">
    <source>
        <dbReference type="PROSITE-ProRule" id="PRU00023"/>
    </source>
</evidence>
<dbReference type="OrthoDB" id="428577at2759"/>
<gene>
    <name evidence="5" type="ORF">DL764_009094</name>
</gene>
<comment type="caution">
    <text evidence="5">The sequence shown here is derived from an EMBL/GenBank/DDBJ whole genome shotgun (WGS) entry which is preliminary data.</text>
</comment>
<reference evidence="5 6" key="1">
    <citation type="submission" date="2018-06" db="EMBL/GenBank/DDBJ databases">
        <title>Complete Genomes of Monosporascus.</title>
        <authorList>
            <person name="Robinson A.J."/>
            <person name="Natvig D.O."/>
        </authorList>
    </citation>
    <scope>NUCLEOTIDE SEQUENCE [LARGE SCALE GENOMIC DNA]</scope>
    <source>
        <strain evidence="5 6">CBS 110550</strain>
    </source>
</reference>
<dbReference type="Proteomes" id="UP000293360">
    <property type="component" value="Unassembled WGS sequence"/>
</dbReference>
<protein>
    <submittedName>
        <fullName evidence="5">Uncharacterized protein</fullName>
    </submittedName>
</protein>
<feature type="compositionally biased region" description="Acidic residues" evidence="4">
    <location>
        <begin position="496"/>
        <end position="515"/>
    </location>
</feature>
<dbReference type="Pfam" id="PF12796">
    <property type="entry name" value="Ank_2"/>
    <property type="match status" value="2"/>
</dbReference>
<evidence type="ECO:0000256" key="2">
    <source>
        <dbReference type="ARBA" id="ARBA00023043"/>
    </source>
</evidence>
<keyword evidence="2 3" id="KW-0040">ANK repeat</keyword>
<accession>A0A4Q4SYY6</accession>
<keyword evidence="1" id="KW-0677">Repeat</keyword>
<feature type="repeat" description="ANK" evidence="3">
    <location>
        <begin position="249"/>
        <end position="281"/>
    </location>
</feature>
<feature type="repeat" description="ANK" evidence="3">
    <location>
        <begin position="282"/>
        <end position="314"/>
    </location>
</feature>
<dbReference type="SUPFAM" id="SSF48403">
    <property type="entry name" value="Ankyrin repeat"/>
    <property type="match status" value="1"/>
</dbReference>
<feature type="repeat" description="ANK" evidence="3">
    <location>
        <begin position="215"/>
        <end position="247"/>
    </location>
</feature>
<dbReference type="PANTHER" id="PTHR24201">
    <property type="entry name" value="ANK_REP_REGION DOMAIN-CONTAINING PROTEIN"/>
    <property type="match status" value="1"/>
</dbReference>
<dbReference type="InterPro" id="IPR050776">
    <property type="entry name" value="Ank_Repeat/CDKN_Inhibitor"/>
</dbReference>
<dbReference type="SMART" id="SM00248">
    <property type="entry name" value="ANK"/>
    <property type="match status" value="4"/>
</dbReference>
<name>A0A4Q4SYY6_9PEZI</name>
<dbReference type="PROSITE" id="PS50088">
    <property type="entry name" value="ANK_REPEAT"/>
    <property type="match status" value="4"/>
</dbReference>
<evidence type="ECO:0000313" key="6">
    <source>
        <dbReference type="Proteomes" id="UP000293360"/>
    </source>
</evidence>
<evidence type="ECO:0000256" key="1">
    <source>
        <dbReference type="ARBA" id="ARBA00022737"/>
    </source>
</evidence>
<sequence>MKRRVQTLSCGLAKVTSDTNVVLLIHQSVEDFFVRKGLSALGETAKTDLVVGTAHHRLSRTCIRYLAMEEIGRLTNQKRRDMLSEFPFLHYATTSWVKHTKQSDAKGIPQEDLLKYFAGPSNTLIKRWARVYGILEKYSDDCPPEGTNLVHVMSRYGVVGALGAIMKGAEHVGININAKDSHGRTPLSWAATNGHEAVVRLLLERGAHTEAVDEWGRTPLWRAAANGDEAVVRLLLERGVHTEAADKMWGRTPLLWAAANGHEAVVRLLLERGAHTEATDKNGRTPLGWATVGGHETVVRLILDPGAYIQDAMTALSSGFTDRDSSDAASETSIAASIFSTVSLSTQASVEQDFNLHEQLVAVLFRDEEAMTLYADALQMLGVDGVSKKHDDLLKRYFRDLRNHCNTRLHLQAVRVLRGAKQREKLTEVIMQWARPKEWPDLEELEAENEYKKRGLNELLWPEQGEIGEPASDKSEDNDADTLASSREEGQIGEPVSDESEGSDLDAPGPEEEEKEQLPFDSIVEFLVKGPPFKAFKARLRYLASPPADISEALSTGSIDLIEVFLEKRLRQAAVGEYVWMSDLKDVGFNCREIAELLYSSSHDSPWIFFEPRLSPREFPKHVRADHHLEDCPHRLREPNCKGRTAADSASWMRNVVQDGDVHRSIEELCGLGGVAPTSRDLDKWNGTVLFKEKNSVALISHSSSNSDLNRLQGVASRLCNVAERFTAAARLFQDSGFCCDSFTILTATENRHDDGRFQIRLRRIAFSWTAQFLQLCQDLCAGLEADNTGPASPQLIELSRCSTSLMSDVLPKAEVDKRQAAVDPVWTALHLSSLAIQMLCVGLLSYSRAHIGSVRPFFLDTALREMLLLGLETAAGSNVCVRAHLANLTCLAGMTGDQVMAFCSLTASDHLDSASKFDICATPEDILDTWGPGQLICRRAPMNSPVAIVLADGFIVPPPLHDSTGRYHWDHELKLPQEALELDLTSEIVIGALVQVNTQCPNGEDACWQAVSSHMSDLGTDYDCWKTREKQSGIQGGHYVVGSLTRTKIKRPGATIKQVNLREPTDHDLIGFLNCPWGVRVSYCTGVAQRVLLQHLVGDLLSVFATAAGARFDNDGKWKNLQSEHHVIQRFKSTYPDATGPNSLSAWLGLLPDDLRDFLLDLIRDLLRKLEATGLNANKDFFSVAWPNHRRLNMCIRVPLNDDYARWMPMLADSVDCATFAYMTDTCLEAGRIRCHGQNWHWKNRIPLLETAVLCPALPTQWALRHKQSYFFLQLNRGLFWVKAERHPSSGNLPAILTNIHRVEDIFEQVRNRIIEVEWNSDRRLCEKKLDVIQNAEVVIVLSRKL</sequence>
<dbReference type="STRING" id="155417.A0A4Q4SYY6"/>
<feature type="region of interest" description="Disordered" evidence="4">
    <location>
        <begin position="462"/>
        <end position="517"/>
    </location>
</feature>
<dbReference type="InterPro" id="IPR036770">
    <property type="entry name" value="Ankyrin_rpt-contain_sf"/>
</dbReference>
<dbReference type="GO" id="GO:0005634">
    <property type="term" value="C:nucleus"/>
    <property type="evidence" value="ECO:0007669"/>
    <property type="project" value="TreeGrafter"/>
</dbReference>
<dbReference type="PRINTS" id="PR01415">
    <property type="entry name" value="ANKYRIN"/>
</dbReference>
<evidence type="ECO:0000313" key="5">
    <source>
        <dbReference type="EMBL" id="RYO85896.1"/>
    </source>
</evidence>
<dbReference type="PANTHER" id="PTHR24201:SF16">
    <property type="entry name" value="ANKYRIN-1-LIKE-RELATED"/>
    <property type="match status" value="1"/>
</dbReference>
<dbReference type="InterPro" id="IPR002110">
    <property type="entry name" value="Ankyrin_rpt"/>
</dbReference>
<keyword evidence="6" id="KW-1185">Reference proteome</keyword>
<proteinExistence type="predicted"/>
<dbReference type="EMBL" id="QJNU01000797">
    <property type="protein sequence ID" value="RYO85896.1"/>
    <property type="molecule type" value="Genomic_DNA"/>
</dbReference>
<feature type="repeat" description="ANK" evidence="3">
    <location>
        <begin position="182"/>
        <end position="214"/>
    </location>
</feature>
<dbReference type="Gene3D" id="1.25.40.20">
    <property type="entry name" value="Ankyrin repeat-containing domain"/>
    <property type="match status" value="1"/>
</dbReference>